<evidence type="ECO:0000313" key="3">
    <source>
        <dbReference type="Proteomes" id="UP000006514"/>
    </source>
</evidence>
<feature type="compositionally biased region" description="Polar residues" evidence="1">
    <location>
        <begin position="336"/>
        <end position="355"/>
    </location>
</feature>
<name>J0WS30_AURST</name>
<accession>J0WS30</accession>
<evidence type="ECO:0000256" key="1">
    <source>
        <dbReference type="SAM" id="MobiDB-lite"/>
    </source>
</evidence>
<gene>
    <name evidence="2" type="ORF">AURDEDRAFT_130959</name>
</gene>
<protein>
    <submittedName>
        <fullName evidence="2">Uncharacterized protein</fullName>
    </submittedName>
</protein>
<evidence type="ECO:0000313" key="2">
    <source>
        <dbReference type="EMBL" id="EJD34859.1"/>
    </source>
</evidence>
<keyword evidence="3" id="KW-1185">Reference proteome</keyword>
<dbReference type="EMBL" id="JH687917">
    <property type="protein sequence ID" value="EJD34859.1"/>
    <property type="molecule type" value="Genomic_DNA"/>
</dbReference>
<dbReference type="Proteomes" id="UP000006514">
    <property type="component" value="Unassembled WGS sequence"/>
</dbReference>
<reference evidence="3" key="1">
    <citation type="journal article" date="2012" name="Science">
        <title>The Paleozoic origin of enzymatic lignin decomposition reconstructed from 31 fungal genomes.</title>
        <authorList>
            <person name="Floudas D."/>
            <person name="Binder M."/>
            <person name="Riley R."/>
            <person name="Barry K."/>
            <person name="Blanchette R.A."/>
            <person name="Henrissat B."/>
            <person name="Martinez A.T."/>
            <person name="Otillar R."/>
            <person name="Spatafora J.W."/>
            <person name="Yadav J.S."/>
            <person name="Aerts A."/>
            <person name="Benoit I."/>
            <person name="Boyd A."/>
            <person name="Carlson A."/>
            <person name="Copeland A."/>
            <person name="Coutinho P.M."/>
            <person name="de Vries R.P."/>
            <person name="Ferreira P."/>
            <person name="Findley K."/>
            <person name="Foster B."/>
            <person name="Gaskell J."/>
            <person name="Glotzer D."/>
            <person name="Gorecki P."/>
            <person name="Heitman J."/>
            <person name="Hesse C."/>
            <person name="Hori C."/>
            <person name="Igarashi K."/>
            <person name="Jurgens J.A."/>
            <person name="Kallen N."/>
            <person name="Kersten P."/>
            <person name="Kohler A."/>
            <person name="Kuees U."/>
            <person name="Kumar T.K.A."/>
            <person name="Kuo A."/>
            <person name="LaButti K."/>
            <person name="Larrondo L.F."/>
            <person name="Lindquist E."/>
            <person name="Ling A."/>
            <person name="Lombard V."/>
            <person name="Lucas S."/>
            <person name="Lundell T."/>
            <person name="Martin R."/>
            <person name="McLaughlin D.J."/>
            <person name="Morgenstern I."/>
            <person name="Morin E."/>
            <person name="Murat C."/>
            <person name="Nagy L.G."/>
            <person name="Nolan M."/>
            <person name="Ohm R.A."/>
            <person name="Patyshakuliyeva A."/>
            <person name="Rokas A."/>
            <person name="Ruiz-Duenas F.J."/>
            <person name="Sabat G."/>
            <person name="Salamov A."/>
            <person name="Samejima M."/>
            <person name="Schmutz J."/>
            <person name="Slot J.C."/>
            <person name="St John F."/>
            <person name="Stenlid J."/>
            <person name="Sun H."/>
            <person name="Sun S."/>
            <person name="Syed K."/>
            <person name="Tsang A."/>
            <person name="Wiebenga A."/>
            <person name="Young D."/>
            <person name="Pisabarro A."/>
            <person name="Eastwood D.C."/>
            <person name="Martin F."/>
            <person name="Cullen D."/>
            <person name="Grigoriev I.V."/>
            <person name="Hibbett D.S."/>
        </authorList>
    </citation>
    <scope>NUCLEOTIDE SEQUENCE [LARGE SCALE GENOMIC DNA]</scope>
    <source>
        <strain evidence="3">TFB10046</strain>
    </source>
</reference>
<dbReference type="InParanoid" id="J0WS30"/>
<sequence length="417" mass="45122">MAILSKIPAVAGPCFVENCRCPHWVHQVLSGHLRCGRCEHFDTDHNLTAVVASDDASPESDASSSLKPTPTPNASNSVANKVENIFAAAAQKPMFAANVGNGAPVPGPSGSSTEAMAREESLNGYRPEIAKAKKAKEAAQAAKQNAQNLRELDRIVLLPVGLEGAPLGPNGLPHYPGVKVSFPIEQDMADFVRDGLACYKPGKCISFDKTWTYSQMTAWIISHLPDAMAFIRRLQIFRHDNPDYVWRLCAPGKNGKHGLPYSDDAPFGLIVDNAIRKRGGLDTLWIVSPVAIPPVYYGKWNAPYPLMDVVGDDDEDSSVKRGVKRGAGEAELDVKPSTSNGKRARTASSGSSTYIPGSPVEPVDLVRAALDCVLEDSFTRSTRLDARLMKTAQFLKTLQKPYTRLFTPSSSSSDDED</sequence>
<organism evidence="2 3">
    <name type="scientific">Auricularia subglabra (strain TFB-10046 / SS5)</name>
    <name type="common">White-rot fungus</name>
    <name type="synonym">Auricularia delicata (strain TFB10046)</name>
    <dbReference type="NCBI Taxonomy" id="717982"/>
    <lineage>
        <taxon>Eukaryota</taxon>
        <taxon>Fungi</taxon>
        <taxon>Dikarya</taxon>
        <taxon>Basidiomycota</taxon>
        <taxon>Agaricomycotina</taxon>
        <taxon>Agaricomycetes</taxon>
        <taxon>Auriculariales</taxon>
        <taxon>Auriculariaceae</taxon>
        <taxon>Auricularia</taxon>
    </lineage>
</organism>
<proteinExistence type="predicted"/>
<feature type="compositionally biased region" description="Low complexity" evidence="1">
    <location>
        <begin position="53"/>
        <end position="65"/>
    </location>
</feature>
<dbReference type="AlphaFoldDB" id="J0WS30"/>
<feature type="region of interest" description="Disordered" evidence="1">
    <location>
        <begin position="53"/>
        <end position="77"/>
    </location>
</feature>
<feature type="compositionally biased region" description="Polar residues" evidence="1">
    <location>
        <begin position="66"/>
        <end position="77"/>
    </location>
</feature>
<feature type="region of interest" description="Disordered" evidence="1">
    <location>
        <begin position="313"/>
        <end position="356"/>
    </location>
</feature>
<dbReference type="KEGG" id="adl:AURDEDRAFT_130959"/>